<keyword evidence="1" id="KW-0812">Transmembrane</keyword>
<gene>
    <name evidence="3" type="ORF">E8M12_07140</name>
</gene>
<keyword evidence="1" id="KW-1133">Transmembrane helix</keyword>
<evidence type="ECO:0000256" key="1">
    <source>
        <dbReference type="SAM" id="Phobius"/>
    </source>
</evidence>
<feature type="transmembrane region" description="Helical" evidence="1">
    <location>
        <begin position="6"/>
        <end position="24"/>
    </location>
</feature>
<dbReference type="Proteomes" id="UP000307999">
    <property type="component" value="Unassembled WGS sequence"/>
</dbReference>
<reference evidence="3 4" key="1">
    <citation type="submission" date="2019-04" db="EMBL/GenBank/DDBJ databases">
        <title>Thalassotalea guangxiensis sp. nov., isolated from sediment of the coastal wetland.</title>
        <authorList>
            <person name="Zheng S."/>
            <person name="Zhang D."/>
        </authorList>
    </citation>
    <scope>NUCLEOTIDE SEQUENCE [LARGE SCALE GENOMIC DNA]</scope>
    <source>
        <strain evidence="3 4">ZS-4</strain>
    </source>
</reference>
<accession>A0A4U1B5Q0</accession>
<keyword evidence="4" id="KW-1185">Reference proteome</keyword>
<dbReference type="OrthoDB" id="6397337at2"/>
<feature type="domain" description="ERAP1-like C-terminal" evidence="2">
    <location>
        <begin position="84"/>
        <end position="347"/>
    </location>
</feature>
<protein>
    <recommendedName>
        <fullName evidence="2">ERAP1-like C-terminal domain-containing protein</fullName>
    </recommendedName>
</protein>
<organism evidence="3 4">
    <name type="scientific">Thalassotalea mangrovi</name>
    <dbReference type="NCBI Taxonomy" id="2572245"/>
    <lineage>
        <taxon>Bacteria</taxon>
        <taxon>Pseudomonadati</taxon>
        <taxon>Pseudomonadota</taxon>
        <taxon>Gammaproteobacteria</taxon>
        <taxon>Alteromonadales</taxon>
        <taxon>Colwelliaceae</taxon>
        <taxon>Thalassotalea</taxon>
    </lineage>
</organism>
<evidence type="ECO:0000313" key="4">
    <source>
        <dbReference type="Proteomes" id="UP000307999"/>
    </source>
</evidence>
<dbReference type="Pfam" id="PF11838">
    <property type="entry name" value="ERAP1_C"/>
    <property type="match status" value="1"/>
</dbReference>
<dbReference type="AlphaFoldDB" id="A0A4U1B5Q0"/>
<dbReference type="Gene3D" id="1.25.50.20">
    <property type="match status" value="1"/>
</dbReference>
<sequence>MTDSLPVVIASKWISSVLWLLFSYISQALRKRCHYVHRPLAVLIKTGLLLLLFACTCVKASQGYQNLLDQSLLKQVSAIESSRQKLDRGDITINEHLQVLEVLAKSQHPLTAQVVVDEIINIGYVYLDQRHLYAYGYYVNALLQPWLAQVGMKESEGQPQELIYLRARLLRALAQFGRDKRVSQYLGDLAVIYLQGNSTISPVLGTEALRISAINASRNQQNLVHQYFKVAQATPDENLRKSIIQAMYFQDPTSIHYIFKQTHQIDFSSGERLYILQRLFWQNKEQHILYQWLEDDFGKWVAQLPLLYQSVLPEVFTPSCQWDNAQSLYDFFSDRQGIFQSSLQKQLMKTAQCLQVKQLQKPLLNEFLASYQ</sequence>
<keyword evidence="1" id="KW-0472">Membrane</keyword>
<name>A0A4U1B5Q0_9GAMM</name>
<evidence type="ECO:0000259" key="2">
    <source>
        <dbReference type="Pfam" id="PF11838"/>
    </source>
</evidence>
<dbReference type="EMBL" id="SWDB01000014">
    <property type="protein sequence ID" value="TKB45703.1"/>
    <property type="molecule type" value="Genomic_DNA"/>
</dbReference>
<feature type="transmembrane region" description="Helical" evidence="1">
    <location>
        <begin position="36"/>
        <end position="54"/>
    </location>
</feature>
<evidence type="ECO:0000313" key="3">
    <source>
        <dbReference type="EMBL" id="TKB45703.1"/>
    </source>
</evidence>
<dbReference type="RefSeq" id="WP_136735410.1">
    <property type="nucleotide sequence ID" value="NZ_SWDB01000014.1"/>
</dbReference>
<dbReference type="InterPro" id="IPR024571">
    <property type="entry name" value="ERAP1-like_C_dom"/>
</dbReference>
<proteinExistence type="predicted"/>
<comment type="caution">
    <text evidence="3">The sequence shown here is derived from an EMBL/GenBank/DDBJ whole genome shotgun (WGS) entry which is preliminary data.</text>
</comment>